<organism evidence="7 8">
    <name type="scientific">Chitinilyticum piscinae</name>
    <dbReference type="NCBI Taxonomy" id="2866724"/>
    <lineage>
        <taxon>Bacteria</taxon>
        <taxon>Pseudomonadati</taxon>
        <taxon>Pseudomonadota</taxon>
        <taxon>Betaproteobacteria</taxon>
        <taxon>Neisseriales</taxon>
        <taxon>Chitinibacteraceae</taxon>
        <taxon>Chitinilyticum</taxon>
    </lineage>
</organism>
<dbReference type="PANTHER" id="PTHR38480">
    <property type="entry name" value="SLR0254 PROTEIN"/>
    <property type="match status" value="1"/>
</dbReference>
<keyword evidence="8" id="KW-1185">Reference proteome</keyword>
<dbReference type="InterPro" id="IPR010432">
    <property type="entry name" value="RDD"/>
</dbReference>
<evidence type="ECO:0000313" key="7">
    <source>
        <dbReference type="EMBL" id="MBE9609161.1"/>
    </source>
</evidence>
<evidence type="ECO:0000256" key="3">
    <source>
        <dbReference type="ARBA" id="ARBA00022989"/>
    </source>
</evidence>
<comment type="subcellular location">
    <subcellularLocation>
        <location evidence="1">Membrane</location>
        <topology evidence="1">Multi-pass membrane protein</topology>
    </subcellularLocation>
</comment>
<evidence type="ECO:0000313" key="8">
    <source>
        <dbReference type="Proteomes" id="UP000604481"/>
    </source>
</evidence>
<evidence type="ECO:0000256" key="1">
    <source>
        <dbReference type="ARBA" id="ARBA00004141"/>
    </source>
</evidence>
<feature type="domain" description="RDD" evidence="6">
    <location>
        <begin position="21"/>
        <end position="146"/>
    </location>
</feature>
<dbReference type="GO" id="GO:0016020">
    <property type="term" value="C:membrane"/>
    <property type="evidence" value="ECO:0007669"/>
    <property type="project" value="UniProtKB-SubCell"/>
</dbReference>
<dbReference type="AlphaFoldDB" id="A0A8J7K1G5"/>
<evidence type="ECO:0000256" key="4">
    <source>
        <dbReference type="ARBA" id="ARBA00023136"/>
    </source>
</evidence>
<reference evidence="7 8" key="1">
    <citation type="submission" date="2020-10" db="EMBL/GenBank/DDBJ databases">
        <title>The genome sequence of Chitinilyticum litopenaei 4Y14.</title>
        <authorList>
            <person name="Liu Y."/>
        </authorList>
    </citation>
    <scope>NUCLEOTIDE SEQUENCE [LARGE SCALE GENOMIC DNA]</scope>
    <source>
        <strain evidence="7 8">4Y14</strain>
    </source>
</reference>
<dbReference type="EMBL" id="JADFUA010000003">
    <property type="protein sequence ID" value="MBE9609161.1"/>
    <property type="molecule type" value="Genomic_DNA"/>
</dbReference>
<evidence type="ECO:0000256" key="2">
    <source>
        <dbReference type="ARBA" id="ARBA00022692"/>
    </source>
</evidence>
<keyword evidence="2 5" id="KW-0812">Transmembrane</keyword>
<evidence type="ECO:0000256" key="5">
    <source>
        <dbReference type="SAM" id="Phobius"/>
    </source>
</evidence>
<feature type="transmembrane region" description="Helical" evidence="5">
    <location>
        <begin position="27"/>
        <end position="48"/>
    </location>
</feature>
<keyword evidence="3 5" id="KW-1133">Transmembrane helix</keyword>
<dbReference type="RefSeq" id="WP_194115675.1">
    <property type="nucleotide sequence ID" value="NZ_JADFUA010000003.1"/>
</dbReference>
<name>A0A8J7K1G5_9NEIS</name>
<sequence length="238" mass="26302">MLDGHLHLQTPEGITLPLTPAGPPKRALAWLLDFIFRLLLGLFMVFLINLPGFSGRLETGLMLLVAFLLLWAYPVLFEIYGSGMTPGKRIVGIQVVRDNGLPIGWREGVLRNLLRAADFLPMWYGLGLVAMLLNSDFRRLGDVLAGTLVVYRPQKKKTKAMPTGTPRELPFPLKPEEQHAILDFVERSGQLPPARRFELANLAEPLTACTGQASLQRLQDYAAGLTGNGHATRPDSQP</sequence>
<dbReference type="PANTHER" id="PTHR38480:SF1">
    <property type="entry name" value="SLR0254 PROTEIN"/>
    <property type="match status" value="1"/>
</dbReference>
<dbReference type="Proteomes" id="UP000604481">
    <property type="component" value="Unassembled WGS sequence"/>
</dbReference>
<protein>
    <submittedName>
        <fullName evidence="7">RDD family protein</fullName>
    </submittedName>
</protein>
<accession>A0A8J7K1G5</accession>
<proteinExistence type="predicted"/>
<gene>
    <name evidence="7" type="ORF">INR99_07355</name>
</gene>
<dbReference type="Pfam" id="PF06271">
    <property type="entry name" value="RDD"/>
    <property type="match status" value="1"/>
</dbReference>
<feature type="transmembrane region" description="Helical" evidence="5">
    <location>
        <begin position="60"/>
        <end position="80"/>
    </location>
</feature>
<comment type="caution">
    <text evidence="7">The sequence shown here is derived from an EMBL/GenBank/DDBJ whole genome shotgun (WGS) entry which is preliminary data.</text>
</comment>
<keyword evidence="4 5" id="KW-0472">Membrane</keyword>
<evidence type="ECO:0000259" key="6">
    <source>
        <dbReference type="Pfam" id="PF06271"/>
    </source>
</evidence>